<proteinExistence type="predicted"/>
<name>E7GF27_9FIRM</name>
<keyword evidence="1" id="KW-0812">Transmembrane</keyword>
<gene>
    <name evidence="2" type="ORF">HMPREF9488_03370</name>
</gene>
<dbReference type="Proteomes" id="UP000003157">
    <property type="component" value="Unassembled WGS sequence"/>
</dbReference>
<dbReference type="GeneID" id="78228600"/>
<reference evidence="2 3" key="1">
    <citation type="submission" date="2010-12" db="EMBL/GenBank/DDBJ databases">
        <title>The Genome Sequence of Coprobacillus sp. strain 29_1.</title>
        <authorList>
            <consortium name="The Broad Institute Genome Sequencing Platform"/>
            <person name="Earl A."/>
            <person name="Ward D."/>
            <person name="Feldgarden M."/>
            <person name="Gevers D."/>
            <person name="Daigneault M."/>
            <person name="Sibley C.D."/>
            <person name="White A."/>
            <person name="Strauss J."/>
            <person name="Allen-Vercoe E."/>
            <person name="Young S.K."/>
            <person name="Zeng Q."/>
            <person name="Gargeya S."/>
            <person name="Fitzgerald M."/>
            <person name="Haas B."/>
            <person name="Abouelleil A."/>
            <person name="Alvarado L."/>
            <person name="Arachchi H.M."/>
            <person name="Berlin A."/>
            <person name="Brown A."/>
            <person name="Chapman S.B."/>
            <person name="Chen Z."/>
            <person name="Dunbar C."/>
            <person name="Freedman E."/>
            <person name="Gearin G."/>
            <person name="Gellesch M."/>
            <person name="Goldberg J."/>
            <person name="Griggs A."/>
            <person name="Gujja S."/>
            <person name="Heilman E."/>
            <person name="Heiman D."/>
            <person name="Howarth C."/>
            <person name="Larson L."/>
            <person name="Lui A."/>
            <person name="MacDonald P.J.P."/>
            <person name="Mehta T."/>
            <person name="Montmayeur A."/>
            <person name="Murphy C."/>
            <person name="Neiman D."/>
            <person name="Pearson M."/>
            <person name="Priest M."/>
            <person name="Roberts A."/>
            <person name="Saif S."/>
            <person name="Shea T."/>
            <person name="Shenoy N."/>
            <person name="Sisk P."/>
            <person name="Stolte C."/>
            <person name="Sykes S."/>
            <person name="White J."/>
            <person name="Yandava C."/>
            <person name="Nusbaum C."/>
            <person name="Birren B."/>
        </authorList>
    </citation>
    <scope>NUCLEOTIDE SEQUENCE [LARGE SCALE GENOMIC DNA]</scope>
    <source>
        <strain evidence="2 3">29_1</strain>
    </source>
</reference>
<sequence>MNKEIKRQLILSGILLCMLVSTLFLWYDNFMFHTYVNVADYQYCFAGENDSVLIDGYEFYKNDRIQKNGKARVMALEDRFFLKGDLVRTTFVVNTSKEEYRYEQETKMKTDNEVFTLEEVETTKQLYDDDFADVMMHMTIIRNNKTVYDEDIVMKNQVMTVFNGGNKEYAIRNVYATPSWLKTGDFSCSVKDIDKKYPNITIDYMYLKDNGQVDDINDYERFAYVKGKTADILKGNDKQVAYYDEQDSLLGRTLSCVVTLTQDDSQAQPYTFMIQLQGTIKVVDSNG</sequence>
<organism evidence="2 3">
    <name type="scientific">Coprobacillus cateniformis</name>
    <dbReference type="NCBI Taxonomy" id="100884"/>
    <lineage>
        <taxon>Bacteria</taxon>
        <taxon>Bacillati</taxon>
        <taxon>Bacillota</taxon>
        <taxon>Erysipelotrichia</taxon>
        <taxon>Erysipelotrichales</taxon>
        <taxon>Coprobacillaceae</taxon>
        <taxon>Coprobacillus</taxon>
    </lineage>
</organism>
<protein>
    <submittedName>
        <fullName evidence="2">Uncharacterized protein</fullName>
    </submittedName>
</protein>
<dbReference type="eggNOG" id="ENOG503329K">
    <property type="taxonomic scope" value="Bacteria"/>
</dbReference>
<accession>E7GF27</accession>
<evidence type="ECO:0000313" key="3">
    <source>
        <dbReference type="Proteomes" id="UP000003157"/>
    </source>
</evidence>
<keyword evidence="3" id="KW-1185">Reference proteome</keyword>
<dbReference type="HOGENOM" id="CLU_968781_0_0_9"/>
<dbReference type="STRING" id="100884.GCA_000269565_00703"/>
<evidence type="ECO:0000313" key="2">
    <source>
        <dbReference type="EMBL" id="EFW03306.1"/>
    </source>
</evidence>
<dbReference type="OrthoDB" id="1642413at2"/>
<dbReference type="EMBL" id="ADKX01000048">
    <property type="protein sequence ID" value="EFW03306.1"/>
    <property type="molecule type" value="Genomic_DNA"/>
</dbReference>
<keyword evidence="1" id="KW-1133">Transmembrane helix</keyword>
<feature type="transmembrane region" description="Helical" evidence="1">
    <location>
        <begin position="9"/>
        <end position="27"/>
    </location>
</feature>
<comment type="caution">
    <text evidence="2">The sequence shown here is derived from an EMBL/GenBank/DDBJ whole genome shotgun (WGS) entry which is preliminary data.</text>
</comment>
<dbReference type="AlphaFoldDB" id="E7GF27"/>
<keyword evidence="1" id="KW-0472">Membrane</keyword>
<evidence type="ECO:0000256" key="1">
    <source>
        <dbReference type="SAM" id="Phobius"/>
    </source>
</evidence>
<dbReference type="RefSeq" id="WP_008790452.1">
    <property type="nucleotide sequence ID" value="NZ_AKCB01000001.1"/>
</dbReference>